<evidence type="ECO:0000313" key="2">
    <source>
        <dbReference type="EMBL" id="BAH94598.1"/>
    </source>
</evidence>
<dbReference type="PANTHER" id="PTHR47165">
    <property type="entry name" value="OS03G0429900 PROTEIN"/>
    <property type="match status" value="1"/>
</dbReference>
<dbReference type="SMR" id="A0A0P0XMP4"/>
<accession>A0A0P0XMP4</accession>
<reference evidence="2 3" key="1">
    <citation type="journal article" date="2005" name="Nature">
        <title>The map-based sequence of the rice genome.</title>
        <authorList>
            <consortium name="International rice genome sequencing project (IRGSP)"/>
            <person name="Matsumoto T."/>
            <person name="Wu J."/>
            <person name="Kanamori H."/>
            <person name="Katayose Y."/>
            <person name="Fujisawa M."/>
            <person name="Namiki N."/>
            <person name="Mizuno H."/>
            <person name="Yamamoto K."/>
            <person name="Antonio B.A."/>
            <person name="Baba T."/>
            <person name="Sakata K."/>
            <person name="Nagamura Y."/>
            <person name="Aoki H."/>
            <person name="Arikawa K."/>
            <person name="Arita K."/>
            <person name="Bito T."/>
            <person name="Chiden Y."/>
            <person name="Fujitsuka N."/>
            <person name="Fukunaka R."/>
            <person name="Hamada M."/>
            <person name="Harada C."/>
            <person name="Hayashi A."/>
            <person name="Hijishita S."/>
            <person name="Honda M."/>
            <person name="Hosokawa S."/>
            <person name="Ichikawa Y."/>
            <person name="Idonuma A."/>
            <person name="Iijima M."/>
            <person name="Ikeda M."/>
            <person name="Ikeno M."/>
            <person name="Ito K."/>
            <person name="Ito S."/>
            <person name="Ito T."/>
            <person name="Ito Y."/>
            <person name="Ito Y."/>
            <person name="Iwabuchi A."/>
            <person name="Kamiya K."/>
            <person name="Karasawa W."/>
            <person name="Kurita K."/>
            <person name="Katagiri S."/>
            <person name="Kikuta A."/>
            <person name="Kobayashi H."/>
            <person name="Kobayashi N."/>
            <person name="Machita K."/>
            <person name="Maehara T."/>
            <person name="Masukawa M."/>
            <person name="Mizubayashi T."/>
            <person name="Mukai Y."/>
            <person name="Nagasaki H."/>
            <person name="Nagata Y."/>
            <person name="Naito S."/>
            <person name="Nakashima M."/>
            <person name="Nakama Y."/>
            <person name="Nakamichi Y."/>
            <person name="Nakamura M."/>
            <person name="Meguro A."/>
            <person name="Negishi M."/>
            <person name="Ohta I."/>
            <person name="Ohta T."/>
            <person name="Okamoto M."/>
            <person name="Ono N."/>
            <person name="Saji S."/>
            <person name="Sakaguchi M."/>
            <person name="Sakai K."/>
            <person name="Shibata M."/>
            <person name="Shimokawa T."/>
            <person name="Song J."/>
            <person name="Takazaki Y."/>
            <person name="Terasawa K."/>
            <person name="Tsugane M."/>
            <person name="Tsuji K."/>
            <person name="Ueda S."/>
            <person name="Waki K."/>
            <person name="Yamagata H."/>
            <person name="Yamamoto M."/>
            <person name="Yamamoto S."/>
            <person name="Yamane H."/>
            <person name="Yoshiki S."/>
            <person name="Yoshihara R."/>
            <person name="Yukawa K."/>
            <person name="Zhong H."/>
            <person name="Yano M."/>
            <person name="Yuan Q."/>
            <person name="Ouyang S."/>
            <person name="Liu J."/>
            <person name="Jones K.M."/>
            <person name="Gansberger K."/>
            <person name="Moffat K."/>
            <person name="Hill J."/>
            <person name="Bera J."/>
            <person name="Fadrosh D."/>
            <person name="Jin S."/>
            <person name="Johri S."/>
            <person name="Kim M."/>
            <person name="Overton L."/>
            <person name="Reardon M."/>
            <person name="Tsitrin T."/>
            <person name="Vuong H."/>
            <person name="Weaver B."/>
            <person name="Ciecko A."/>
            <person name="Tallon L."/>
            <person name="Jackson J."/>
            <person name="Pai G."/>
            <person name="Aken S.V."/>
            <person name="Utterback T."/>
            <person name="Reidmuller S."/>
            <person name="Feldblyum T."/>
            <person name="Hsiao J."/>
            <person name="Zismann V."/>
            <person name="Iobst S."/>
            <person name="de Vazeille A.R."/>
            <person name="Buell C.R."/>
            <person name="Ying K."/>
            <person name="Li Y."/>
            <person name="Lu T."/>
            <person name="Huang Y."/>
            <person name="Zhao Q."/>
            <person name="Feng Q."/>
            <person name="Zhang L."/>
            <person name="Zhu J."/>
            <person name="Weng Q."/>
            <person name="Mu J."/>
            <person name="Lu Y."/>
            <person name="Fan D."/>
            <person name="Liu Y."/>
            <person name="Guan J."/>
            <person name="Zhang Y."/>
            <person name="Yu S."/>
            <person name="Liu X."/>
            <person name="Zhang Y."/>
            <person name="Hong G."/>
            <person name="Han B."/>
            <person name="Choisne N."/>
            <person name="Demange N."/>
            <person name="Orjeda G."/>
            <person name="Samain S."/>
            <person name="Cattolico L."/>
            <person name="Pelletier E."/>
            <person name="Couloux A."/>
            <person name="Segurens B."/>
            <person name="Wincker P."/>
            <person name="D'Hont A."/>
            <person name="Scarpelli C."/>
            <person name="Weissenbach J."/>
            <person name="Salanoubat M."/>
            <person name="Quetier F."/>
            <person name="Yu Y."/>
            <person name="Kim H.R."/>
            <person name="Rambo T."/>
            <person name="Currie J."/>
            <person name="Collura K."/>
            <person name="Luo M."/>
            <person name="Yang T."/>
            <person name="Ammiraju J.S.S."/>
            <person name="Engler F."/>
            <person name="Soderlund C."/>
            <person name="Wing R.A."/>
            <person name="Palmer L.E."/>
            <person name="de la Bastide M."/>
            <person name="Spiegel L."/>
            <person name="Nascimento L."/>
            <person name="Zutavern T."/>
            <person name="O'Shaughnessy A."/>
            <person name="Dike S."/>
            <person name="Dedhia N."/>
            <person name="Preston R."/>
            <person name="Balija V."/>
            <person name="McCombie W.R."/>
            <person name="Chow T."/>
            <person name="Chen H."/>
            <person name="Chung M."/>
            <person name="Chen C."/>
            <person name="Shaw J."/>
            <person name="Wu H."/>
            <person name="Hsiao K."/>
            <person name="Chao Y."/>
            <person name="Chu M."/>
            <person name="Cheng C."/>
            <person name="Hour A."/>
            <person name="Lee P."/>
            <person name="Lin S."/>
            <person name="Lin Y."/>
            <person name="Liou J."/>
            <person name="Liu S."/>
            <person name="Hsing Y."/>
            <person name="Raghuvanshi S."/>
            <person name="Mohanty A."/>
            <person name="Bharti A.K."/>
            <person name="Gaur A."/>
            <person name="Gupta V."/>
            <person name="Kumar D."/>
            <person name="Ravi V."/>
            <person name="Vij S."/>
            <person name="Kapur A."/>
            <person name="Khurana P."/>
            <person name="Khurana P."/>
            <person name="Khurana J.P."/>
            <person name="Tyagi A.K."/>
            <person name="Gaikwad K."/>
            <person name="Singh A."/>
            <person name="Dalal V."/>
            <person name="Srivastava S."/>
            <person name="Dixit A."/>
            <person name="Pal A.K."/>
            <person name="Ghazi I.A."/>
            <person name="Yadav M."/>
            <person name="Pandit A."/>
            <person name="Bhargava A."/>
            <person name="Sureshbabu K."/>
            <person name="Batra K."/>
            <person name="Sharma T.R."/>
            <person name="Mohapatra T."/>
            <person name="Singh N.K."/>
            <person name="Messing J."/>
            <person name="Nelson A.B."/>
            <person name="Fuks G."/>
            <person name="Kavchok S."/>
            <person name="Keizer G."/>
            <person name="Linton E."/>
            <person name="Llaca V."/>
            <person name="Song R."/>
            <person name="Tanyolac B."/>
            <person name="Young S."/>
            <person name="Ho-Il K."/>
            <person name="Hahn J.H."/>
            <person name="Sangsakoo G."/>
            <person name="Vanavichit A."/>
            <person name="de Mattos Luiz.A.T."/>
            <person name="Zimmer P.D."/>
            <person name="Malone G."/>
            <person name="Dellagostin O."/>
            <person name="de Oliveira A.C."/>
            <person name="Bevan M."/>
            <person name="Bancroft I."/>
            <person name="Minx P."/>
            <person name="Cordum H."/>
            <person name="Wilson R."/>
            <person name="Cheng Z."/>
            <person name="Jin W."/>
            <person name="Jiang J."/>
            <person name="Leong S.A."/>
            <person name="Iwama H."/>
            <person name="Gojobori T."/>
            <person name="Itoh T."/>
            <person name="Niimura Y."/>
            <person name="Fujii Y."/>
            <person name="Habara T."/>
            <person name="Sakai H."/>
            <person name="Sato Y."/>
            <person name="Wilson G."/>
            <person name="Kumar K."/>
            <person name="McCouch S."/>
            <person name="Juretic N."/>
            <person name="Hoen D."/>
            <person name="Wright S."/>
            <person name="Bruskiewich R."/>
            <person name="Bureau T."/>
            <person name="Miyao A."/>
            <person name="Hirochika H."/>
            <person name="Nishikawa T."/>
            <person name="Kadowaki K."/>
            <person name="Sugiura M."/>
            <person name="Burr B."/>
            <person name="Sasaki T."/>
        </authorList>
    </citation>
    <scope>NUCLEOTIDE SEQUENCE [LARGE SCALE GENOMIC DNA]</scope>
    <source>
        <strain evidence="3">cv. Nipponbare</strain>
    </source>
</reference>
<dbReference type="Gramene" id="Os09t0456900-01">
    <property type="protein sequence ID" value="Os09t0456900-01"/>
    <property type="gene ID" value="Os09g0456900"/>
</dbReference>
<sequence length="206" mass="23478">MRSFFRCWVSGTTKMVTTLISKLEPGLGNPTIRLRVSRFWEFRDQNDENILYHLGLVLVDGTGASIAAQIMPPLDELFAPAITEGKVYDLTFYRVRQCTSQYRPVGNMQSIALTKWSTLEECTDVPENFPNYVYSLTPYDQLRGRVNRKDSFTDAIGIITEITSVTPIQTRTKDGESLKRSIYIRDAELALLLCFLICKKIFTSVL</sequence>
<evidence type="ECO:0000313" key="3">
    <source>
        <dbReference type="Proteomes" id="UP000000763"/>
    </source>
</evidence>
<organism evidence="2 3">
    <name type="scientific">Oryza sativa subsp. japonica</name>
    <name type="common">Rice</name>
    <dbReference type="NCBI Taxonomy" id="39947"/>
    <lineage>
        <taxon>Eukaryota</taxon>
        <taxon>Viridiplantae</taxon>
        <taxon>Streptophyta</taxon>
        <taxon>Embryophyta</taxon>
        <taxon>Tracheophyta</taxon>
        <taxon>Spermatophyta</taxon>
        <taxon>Magnoliopsida</taxon>
        <taxon>Liliopsida</taxon>
        <taxon>Poales</taxon>
        <taxon>Poaceae</taxon>
        <taxon>BOP clade</taxon>
        <taxon>Oryzoideae</taxon>
        <taxon>Oryzeae</taxon>
        <taxon>Oryzinae</taxon>
        <taxon>Oryza</taxon>
        <taxon>Oryza sativa</taxon>
    </lineage>
</organism>
<dbReference type="OMA" id="WSTLEEC"/>
<dbReference type="EMBL" id="AP008215">
    <property type="protein sequence ID" value="BAH94598.1"/>
    <property type="molecule type" value="Genomic_DNA"/>
</dbReference>
<dbReference type="Gene3D" id="2.40.50.140">
    <property type="entry name" value="Nucleic acid-binding proteins"/>
    <property type="match status" value="2"/>
</dbReference>
<dbReference type="AlphaFoldDB" id="A0A0P0XMP4"/>
<feature type="domain" description="Replication protein A 70 kDa DNA-binding subunit B/D first OB fold" evidence="1">
    <location>
        <begin position="19"/>
        <end position="115"/>
    </location>
</feature>
<evidence type="ECO:0000259" key="1">
    <source>
        <dbReference type="Pfam" id="PF02721"/>
    </source>
</evidence>
<protein>
    <submittedName>
        <fullName evidence="2">Os09g0456900 protein</fullName>
    </submittedName>
</protein>
<name>A0A0P0XMP4_ORYSJ</name>
<proteinExistence type="predicted"/>
<gene>
    <name evidence="2" type="ordered locus">Os09g0456900</name>
</gene>
<reference evidence="3" key="2">
    <citation type="journal article" date="2008" name="Nucleic Acids Res.">
        <title>The rice annotation project database (RAP-DB): 2008 update.</title>
        <authorList>
            <consortium name="The rice annotation project (RAP)"/>
        </authorList>
    </citation>
    <scope>GENOME REANNOTATION</scope>
    <source>
        <strain evidence="3">cv. Nipponbare</strain>
    </source>
</reference>
<dbReference type="SUPFAM" id="SSF50249">
    <property type="entry name" value="Nucleic acid-binding proteins"/>
    <property type="match status" value="2"/>
</dbReference>
<dbReference type="Pfam" id="PF02721">
    <property type="entry name" value="DUF223"/>
    <property type="match status" value="1"/>
</dbReference>
<dbReference type="Proteomes" id="UP000000763">
    <property type="component" value="Chromosome 9"/>
</dbReference>
<dbReference type="InterPro" id="IPR003871">
    <property type="entry name" value="RFA1B/D_OB_1st"/>
</dbReference>
<dbReference type="PANTHER" id="PTHR47165:SF3">
    <property type="entry name" value="RETROTRANSPOSON-LIKE PROTEIN"/>
    <property type="match status" value="1"/>
</dbReference>
<dbReference type="InterPro" id="IPR012340">
    <property type="entry name" value="NA-bd_OB-fold"/>
</dbReference>
<dbReference type="KEGG" id="dosa:Os09g0456900"/>
<dbReference type="CDD" id="cd04480">
    <property type="entry name" value="RPA1_DBD_A_like"/>
    <property type="match status" value="1"/>
</dbReference>